<evidence type="ECO:0000256" key="8">
    <source>
        <dbReference type="SAM" id="MobiDB-lite"/>
    </source>
</evidence>
<comment type="caution">
    <text evidence="9">The sequence shown here is derived from an EMBL/GenBank/DDBJ whole genome shotgun (WGS) entry which is preliminary data.</text>
</comment>
<evidence type="ECO:0000256" key="5">
    <source>
        <dbReference type="ARBA" id="ARBA00023010"/>
    </source>
</evidence>
<keyword evidence="3" id="KW-0509">mRNA transport</keyword>
<dbReference type="GO" id="GO:0015031">
    <property type="term" value="P:protein transport"/>
    <property type="evidence" value="ECO:0007669"/>
    <property type="project" value="UniProtKB-KW"/>
</dbReference>
<protein>
    <recommendedName>
        <fullName evidence="11">Nucleoporin NUP49/NSP49</fullName>
    </recommendedName>
</protein>
<dbReference type="GO" id="GO:0008139">
    <property type="term" value="F:nuclear localization sequence binding"/>
    <property type="evidence" value="ECO:0007669"/>
    <property type="project" value="InterPro"/>
</dbReference>
<feature type="region of interest" description="Disordered" evidence="8">
    <location>
        <begin position="1"/>
        <end position="196"/>
    </location>
</feature>
<dbReference type="GO" id="GO:0017056">
    <property type="term" value="F:structural constituent of nuclear pore"/>
    <property type="evidence" value="ECO:0007669"/>
    <property type="project" value="InterPro"/>
</dbReference>
<gene>
    <name evidence="9" type="ORF">JX265_011227</name>
</gene>
<keyword evidence="2" id="KW-0813">Transport</keyword>
<proteinExistence type="predicted"/>
<dbReference type="Pfam" id="PF13634">
    <property type="entry name" value="Nucleoporin_FG"/>
    <property type="match status" value="2"/>
</dbReference>
<keyword evidence="6" id="KW-0906">Nuclear pore complex</keyword>
<dbReference type="Gene3D" id="6.10.140.1350">
    <property type="match status" value="1"/>
</dbReference>
<evidence type="ECO:0000313" key="9">
    <source>
        <dbReference type="EMBL" id="KAI1857492.1"/>
    </source>
</evidence>
<feature type="compositionally biased region" description="Low complexity" evidence="8">
    <location>
        <begin position="117"/>
        <end position="129"/>
    </location>
</feature>
<feature type="compositionally biased region" description="Polar residues" evidence="8">
    <location>
        <begin position="137"/>
        <end position="158"/>
    </location>
</feature>
<dbReference type="PANTHER" id="PTHR13437:SF2">
    <property type="entry name" value="NUCLEOPORIN P58_P45"/>
    <property type="match status" value="1"/>
</dbReference>
<keyword evidence="4" id="KW-0653">Protein transport</keyword>
<organism evidence="9 10">
    <name type="scientific">Neoarthrinium moseri</name>
    <dbReference type="NCBI Taxonomy" id="1658444"/>
    <lineage>
        <taxon>Eukaryota</taxon>
        <taxon>Fungi</taxon>
        <taxon>Dikarya</taxon>
        <taxon>Ascomycota</taxon>
        <taxon>Pezizomycotina</taxon>
        <taxon>Sordariomycetes</taxon>
        <taxon>Xylariomycetidae</taxon>
        <taxon>Amphisphaeriales</taxon>
        <taxon>Apiosporaceae</taxon>
        <taxon>Neoarthrinium</taxon>
    </lineage>
</organism>
<evidence type="ECO:0008006" key="11">
    <source>
        <dbReference type="Google" id="ProtNLM"/>
    </source>
</evidence>
<feature type="region of interest" description="Disordered" evidence="8">
    <location>
        <begin position="215"/>
        <end position="276"/>
    </location>
</feature>
<evidence type="ECO:0000313" key="10">
    <source>
        <dbReference type="Proteomes" id="UP000829685"/>
    </source>
</evidence>
<evidence type="ECO:0000256" key="2">
    <source>
        <dbReference type="ARBA" id="ARBA00022448"/>
    </source>
</evidence>
<dbReference type="InterPro" id="IPR025574">
    <property type="entry name" value="Nucleoporin_FG_rpt"/>
</dbReference>
<dbReference type="InterPro" id="IPR024882">
    <property type="entry name" value="NUP58/p45/49"/>
</dbReference>
<dbReference type="Pfam" id="PF21121">
    <property type="entry name" value="Nup49_C"/>
    <property type="match status" value="1"/>
</dbReference>
<dbReference type="Proteomes" id="UP000829685">
    <property type="component" value="Unassembled WGS sequence"/>
</dbReference>
<feature type="compositionally biased region" description="Polar residues" evidence="8">
    <location>
        <begin position="13"/>
        <end position="24"/>
    </location>
</feature>
<dbReference type="EMBL" id="JAFIMR010000040">
    <property type="protein sequence ID" value="KAI1857492.1"/>
    <property type="molecule type" value="Genomic_DNA"/>
</dbReference>
<evidence type="ECO:0000256" key="4">
    <source>
        <dbReference type="ARBA" id="ARBA00022927"/>
    </source>
</evidence>
<name>A0A9P9WCR0_9PEZI</name>
<keyword evidence="7" id="KW-0539">Nucleus</keyword>
<feature type="compositionally biased region" description="Polar residues" evidence="8">
    <location>
        <begin position="76"/>
        <end position="100"/>
    </location>
</feature>
<keyword evidence="10" id="KW-1185">Reference proteome</keyword>
<keyword evidence="5" id="KW-0811">Translocation</keyword>
<reference evidence="9" key="1">
    <citation type="submission" date="2021-03" db="EMBL/GenBank/DDBJ databases">
        <title>Revisited historic fungal species revealed as producer of novel bioactive compounds through whole genome sequencing and comparative genomics.</title>
        <authorList>
            <person name="Vignolle G.A."/>
            <person name="Hochenegger N."/>
            <person name="Mach R.L."/>
            <person name="Mach-Aigner A.R."/>
            <person name="Javad Rahimi M."/>
            <person name="Salim K.A."/>
            <person name="Chan C.M."/>
            <person name="Lim L.B.L."/>
            <person name="Cai F."/>
            <person name="Druzhinina I.S."/>
            <person name="U'Ren J.M."/>
            <person name="Derntl C."/>
        </authorList>
    </citation>
    <scope>NUCLEOTIDE SEQUENCE</scope>
    <source>
        <strain evidence="9">TUCIM 5799</strain>
    </source>
</reference>
<dbReference type="AlphaFoldDB" id="A0A9P9WCR0"/>
<comment type="subcellular location">
    <subcellularLocation>
        <location evidence="1">Nucleus</location>
        <location evidence="1">Nuclear pore complex</location>
    </subcellularLocation>
</comment>
<feature type="compositionally biased region" description="Polar residues" evidence="8">
    <location>
        <begin position="253"/>
        <end position="272"/>
    </location>
</feature>
<dbReference type="GO" id="GO:0005643">
    <property type="term" value="C:nuclear pore"/>
    <property type="evidence" value="ECO:0007669"/>
    <property type="project" value="UniProtKB-SubCell"/>
</dbReference>
<evidence type="ECO:0000256" key="3">
    <source>
        <dbReference type="ARBA" id="ARBA00022816"/>
    </source>
</evidence>
<sequence>MLARSASGPGGLSINTSSANSFSASPVAAVNPLSERAPGMYRKGNAKWNPEARCGPVDIQEINRRAAQKIADSTRAPPSTGSLFGSQNQAQAAQPSTTSGLFGAATPKPGGLFGSSTTATTQPQPQQQTGGLFGGASTATNQPASGGLFGSSTANNAAQPQQQQQQSTGGLFGASTTNQNQNQQQPSGGGLFGNTANTIQQQPQAQSTGLFGASTANTAQPQQQQQQQSGGLFGSSLLGGATQQRAGAFGGSLNPQPTASLAGTLGQSTNQPIPGVRIDLSNLRGTTRFNDLQEDLQKAILELDEKIQGYMNLKHELDAFMPAHGEMLSTIPNDVKFVQTKYDGVQGALRSDAEAIEQVQNLIVQDAEHARLSFRAVDNLKLPQQYHTGGLWSSRSQQGASANTEADGQDIVSFFSKTSEEMDEQLKRYERNLSEIELHMNGIQGSLVDQLQKMMATRNGGPSPADETLAELGAALRDLQHSIIDVAQRVGGTNEAMTRLQLGDLISHGP</sequence>
<dbReference type="GO" id="GO:0051028">
    <property type="term" value="P:mRNA transport"/>
    <property type="evidence" value="ECO:0007669"/>
    <property type="project" value="UniProtKB-KW"/>
</dbReference>
<feature type="compositionally biased region" description="Low complexity" evidence="8">
    <location>
        <begin position="220"/>
        <end position="240"/>
    </location>
</feature>
<accession>A0A9P9WCR0</accession>
<evidence type="ECO:0000256" key="6">
    <source>
        <dbReference type="ARBA" id="ARBA00023132"/>
    </source>
</evidence>
<dbReference type="PANTHER" id="PTHR13437">
    <property type="entry name" value="NUCLEOPORIN P58/P45 NUCLEOPORIN-LIKE PROTEIN 1"/>
    <property type="match status" value="1"/>
</dbReference>
<evidence type="ECO:0000256" key="1">
    <source>
        <dbReference type="ARBA" id="ARBA00004567"/>
    </source>
</evidence>
<evidence type="ECO:0000256" key="7">
    <source>
        <dbReference type="ARBA" id="ARBA00023242"/>
    </source>
</evidence>